<dbReference type="PROSITE" id="PS50949">
    <property type="entry name" value="HTH_GNTR"/>
    <property type="match status" value="2"/>
</dbReference>
<keyword evidence="6" id="KW-1185">Reference proteome</keyword>
<dbReference type="InterPro" id="IPR036388">
    <property type="entry name" value="WH-like_DNA-bd_sf"/>
</dbReference>
<dbReference type="InterPro" id="IPR000524">
    <property type="entry name" value="Tscrpt_reg_HTH_GntR"/>
</dbReference>
<proteinExistence type="predicted"/>
<name>A0ABW6ZXM5_9HYPH</name>
<dbReference type="SMART" id="SM00895">
    <property type="entry name" value="FCD"/>
    <property type="match status" value="1"/>
</dbReference>
<accession>A0ABW6ZXM5</accession>
<dbReference type="Gene3D" id="1.10.10.10">
    <property type="entry name" value="Winged helix-like DNA-binding domain superfamily/Winged helix DNA-binding domain"/>
    <property type="match status" value="2"/>
</dbReference>
<sequence>MSDAALDLKLCLLRGETPSPLDLDSFAGADRIRLRTQTKSAVSDRLAVRLLTLMASGRLPPGARLPPERQIAETVSVSRVCVRTALERLKSAGYLRSIQGSGTRVSECHAGSSLHRLIAANSTNLHDLMEICGHLDSWALVRAMRHGASEPRDHLVALLTQPVTSADFAQREAQVRFALAEATQSEVFLWLMRHLSRGLERAQASPASETERALQVASHRLARALRHDDLPAASVALAERSAALLQCNFHDGSTPRRGMGDLLEGDALLAALTIAQPDQLRARLVAEIGVLMSEAKLADGAKLPSERQLADLFGVSRMSVREALGALKDQGLVRASARTGTHVWQAPLAESGQELRCIVQRSEANLMDVCALRHYLEAWSSRRAAACASADDLADMRRIIGEMRRPIPALRRKIDLDFRLHLTITRATGSAVALYITEVLRDVYSVYFDYTLTELFSPQRDSLLLEQHVEIVDAIMARDPDRAGRAMEAHCHIFRNLYGLLHDTEPPTAHALH</sequence>
<organism evidence="5 6">
    <name type="scientific">Xanthobacter oligotrophicus</name>
    <dbReference type="NCBI Taxonomy" id="2607286"/>
    <lineage>
        <taxon>Bacteria</taxon>
        <taxon>Pseudomonadati</taxon>
        <taxon>Pseudomonadota</taxon>
        <taxon>Alphaproteobacteria</taxon>
        <taxon>Hyphomicrobiales</taxon>
        <taxon>Xanthobacteraceae</taxon>
        <taxon>Xanthobacter</taxon>
    </lineage>
</organism>
<feature type="domain" description="HTH gntR-type" evidence="4">
    <location>
        <begin position="278"/>
        <end position="346"/>
    </location>
</feature>
<dbReference type="InterPro" id="IPR036390">
    <property type="entry name" value="WH_DNA-bd_sf"/>
</dbReference>
<dbReference type="CDD" id="cd07377">
    <property type="entry name" value="WHTH_GntR"/>
    <property type="match status" value="2"/>
</dbReference>
<dbReference type="Pfam" id="PF07729">
    <property type="entry name" value="FCD"/>
    <property type="match status" value="1"/>
</dbReference>
<gene>
    <name evidence="5" type="ORF">V5F32_15090</name>
</gene>
<dbReference type="SUPFAM" id="SSF48008">
    <property type="entry name" value="GntR ligand-binding domain-like"/>
    <property type="match status" value="1"/>
</dbReference>
<dbReference type="PANTHER" id="PTHR43537:SF5">
    <property type="entry name" value="UXU OPERON TRANSCRIPTIONAL REGULATOR"/>
    <property type="match status" value="1"/>
</dbReference>
<evidence type="ECO:0000313" key="5">
    <source>
        <dbReference type="EMBL" id="MFG1373498.1"/>
    </source>
</evidence>
<keyword evidence="1" id="KW-0805">Transcription regulation</keyword>
<reference evidence="5 6" key="1">
    <citation type="submission" date="2024-02" db="EMBL/GenBank/DDBJ databases">
        <title>Expansion and revision of Xanthobacter and proposal of Roseixanthobacter gen. nov.</title>
        <authorList>
            <person name="Soltysiak M.P.M."/>
            <person name="Jalihal A."/>
            <person name="Ory A."/>
            <person name="Chrisophersen C."/>
            <person name="Lee A.D."/>
            <person name="Boulton J."/>
            <person name="Springer M."/>
        </authorList>
    </citation>
    <scope>NUCLEOTIDE SEQUENCE [LARGE SCALE GENOMIC DNA]</scope>
    <source>
        <strain evidence="5 6">23A</strain>
    </source>
</reference>
<evidence type="ECO:0000256" key="1">
    <source>
        <dbReference type="ARBA" id="ARBA00023015"/>
    </source>
</evidence>
<protein>
    <submittedName>
        <fullName evidence="5">GntR family transcriptional regulator</fullName>
    </submittedName>
</protein>
<dbReference type="SUPFAM" id="SSF46785">
    <property type="entry name" value="Winged helix' DNA-binding domain"/>
    <property type="match status" value="2"/>
</dbReference>
<evidence type="ECO:0000256" key="3">
    <source>
        <dbReference type="ARBA" id="ARBA00023163"/>
    </source>
</evidence>
<keyword evidence="3" id="KW-0804">Transcription</keyword>
<evidence type="ECO:0000313" key="6">
    <source>
        <dbReference type="Proteomes" id="UP001604002"/>
    </source>
</evidence>
<dbReference type="Gene3D" id="1.20.120.530">
    <property type="entry name" value="GntR ligand-binding domain-like"/>
    <property type="match status" value="1"/>
</dbReference>
<dbReference type="PRINTS" id="PR00035">
    <property type="entry name" value="HTHGNTR"/>
</dbReference>
<evidence type="ECO:0000256" key="2">
    <source>
        <dbReference type="ARBA" id="ARBA00023125"/>
    </source>
</evidence>
<dbReference type="Pfam" id="PF00392">
    <property type="entry name" value="GntR"/>
    <property type="match status" value="2"/>
</dbReference>
<dbReference type="Proteomes" id="UP001604002">
    <property type="component" value="Unassembled WGS sequence"/>
</dbReference>
<dbReference type="EMBL" id="JBAFVH010000008">
    <property type="protein sequence ID" value="MFG1373498.1"/>
    <property type="molecule type" value="Genomic_DNA"/>
</dbReference>
<dbReference type="InterPro" id="IPR011711">
    <property type="entry name" value="GntR_C"/>
</dbReference>
<comment type="caution">
    <text evidence="5">The sequence shown here is derived from an EMBL/GenBank/DDBJ whole genome shotgun (WGS) entry which is preliminary data.</text>
</comment>
<dbReference type="RefSeq" id="WP_393993259.1">
    <property type="nucleotide sequence ID" value="NZ_JBAFVH010000008.1"/>
</dbReference>
<dbReference type="SMART" id="SM00345">
    <property type="entry name" value="HTH_GNTR"/>
    <property type="match status" value="2"/>
</dbReference>
<dbReference type="PANTHER" id="PTHR43537">
    <property type="entry name" value="TRANSCRIPTIONAL REGULATOR, GNTR FAMILY"/>
    <property type="match status" value="1"/>
</dbReference>
<keyword evidence="2" id="KW-0238">DNA-binding</keyword>
<evidence type="ECO:0000259" key="4">
    <source>
        <dbReference type="PROSITE" id="PS50949"/>
    </source>
</evidence>
<dbReference type="InterPro" id="IPR008920">
    <property type="entry name" value="TF_FadR/GntR_C"/>
</dbReference>
<feature type="domain" description="HTH gntR-type" evidence="4">
    <location>
        <begin position="40"/>
        <end position="108"/>
    </location>
</feature>